<keyword evidence="8" id="KW-0100">Branched-chain amino acid biosynthesis</keyword>
<dbReference type="SUPFAM" id="SSF51569">
    <property type="entry name" value="Aldolase"/>
    <property type="match status" value="1"/>
</dbReference>
<dbReference type="InterPro" id="IPR000891">
    <property type="entry name" value="PYR_CT"/>
</dbReference>
<dbReference type="PROSITE" id="PS50991">
    <property type="entry name" value="PYR_CT"/>
    <property type="match status" value="1"/>
</dbReference>
<evidence type="ECO:0000256" key="5">
    <source>
        <dbReference type="ARBA" id="ARBA00022605"/>
    </source>
</evidence>
<keyword evidence="4" id="KW-0432">Leucine biosynthesis</keyword>
<dbReference type="HAMAP" id="MF_01025">
    <property type="entry name" value="LeuA_type1"/>
    <property type="match status" value="1"/>
</dbReference>
<dbReference type="InterPro" id="IPR036230">
    <property type="entry name" value="LeuA_allosteric_dom_sf"/>
</dbReference>
<accession>A0A381SNM2</accession>
<dbReference type="SMART" id="SM00917">
    <property type="entry name" value="LeuA_dimer"/>
    <property type="match status" value="1"/>
</dbReference>
<dbReference type="Gene3D" id="3.30.160.270">
    <property type="match status" value="1"/>
</dbReference>
<dbReference type="Pfam" id="PF00682">
    <property type="entry name" value="HMGL-like"/>
    <property type="match status" value="1"/>
</dbReference>
<keyword evidence="6" id="KW-0808">Transferase</keyword>
<evidence type="ECO:0000256" key="3">
    <source>
        <dbReference type="ARBA" id="ARBA00012973"/>
    </source>
</evidence>
<organism evidence="10">
    <name type="scientific">marine metagenome</name>
    <dbReference type="NCBI Taxonomy" id="408172"/>
    <lineage>
        <taxon>unclassified sequences</taxon>
        <taxon>metagenomes</taxon>
        <taxon>ecological metagenomes</taxon>
    </lineage>
</organism>
<dbReference type="FunFam" id="3.30.160.270:FF:000003">
    <property type="entry name" value="2-isopropylmalate synthase"/>
    <property type="match status" value="1"/>
</dbReference>
<dbReference type="EMBL" id="UINC01003173">
    <property type="protein sequence ID" value="SVA03977.1"/>
    <property type="molecule type" value="Genomic_DNA"/>
</dbReference>
<evidence type="ECO:0000259" key="9">
    <source>
        <dbReference type="PROSITE" id="PS50991"/>
    </source>
</evidence>
<dbReference type="GO" id="GO:0009098">
    <property type="term" value="P:L-leucine biosynthetic process"/>
    <property type="evidence" value="ECO:0007669"/>
    <property type="project" value="UniProtKB-UniPathway"/>
</dbReference>
<sequence>MSEKIIIFDTTLRDGEQAPGASLNVFEKVEIAKQLERLNVDVIEAGFPVSSQGQFEAVQRIADSVNATITGLARTIDGDIDACHQSLKGADRSRIHTFIGTSDIHINGKFESAKYGKSLNEKQATILKMATDAVQYAKTFTDDVEFSAEDAGRTDIGYLCEIIEAVINAGANTVNIPDTTGYTMPQEFGAKIAELKSRVNNIDQAVISVHCHNDLGLAVANSLFAIANGARQVECTINGIGERAGNASMEEFVMSLNVRSNFWNFHTDINTEEIYNASRMVSGFTGMLVQPNKAIVGDNAFAHESGIHQDGMLKNRDTYEIMTPESVGIMNNKIVLGRHSGRHGLSSRLKALGYEISDEKMGNIYERFVLLADKKKEIFDEDLRVLMGDEANSEIGFYTLDYIHVNLGTTTIATATVRIKTDEKMYEESATGDGPVDASFRAINRAINFQEIAKLEHYQVRSVTAGKGAQGEVTVRIKIQDSAYSGKGVSTDTIRASAKAYLQALNHYESLKNMENVFEEITETV</sequence>
<keyword evidence="5" id="KW-0028">Amino-acid biosynthesis</keyword>
<protein>
    <recommendedName>
        <fullName evidence="3">2-isopropylmalate synthase</fullName>
        <ecNumber evidence="3">2.3.3.13</ecNumber>
    </recommendedName>
</protein>
<dbReference type="InterPro" id="IPR050073">
    <property type="entry name" value="2-IPM_HCS-like"/>
</dbReference>
<dbReference type="NCBIfam" id="NF002086">
    <property type="entry name" value="PRK00915.1-3"/>
    <property type="match status" value="1"/>
</dbReference>
<dbReference type="AlphaFoldDB" id="A0A381SNM2"/>
<evidence type="ECO:0000256" key="7">
    <source>
        <dbReference type="ARBA" id="ARBA00022723"/>
    </source>
</evidence>
<dbReference type="InterPro" id="IPR054691">
    <property type="entry name" value="LeuA/HCS_post-cat"/>
</dbReference>
<evidence type="ECO:0000256" key="8">
    <source>
        <dbReference type="ARBA" id="ARBA00023304"/>
    </source>
</evidence>
<dbReference type="InterPro" id="IPR002034">
    <property type="entry name" value="AIPM/Hcit_synth_CS"/>
</dbReference>
<dbReference type="Gene3D" id="3.20.20.70">
    <property type="entry name" value="Aldolase class I"/>
    <property type="match status" value="1"/>
</dbReference>
<dbReference type="GO" id="GO:0046872">
    <property type="term" value="F:metal ion binding"/>
    <property type="evidence" value="ECO:0007669"/>
    <property type="project" value="UniProtKB-KW"/>
</dbReference>
<dbReference type="PROSITE" id="PS00815">
    <property type="entry name" value="AIPM_HOMOCIT_SYNTH_1"/>
    <property type="match status" value="1"/>
</dbReference>
<dbReference type="PANTHER" id="PTHR10277:SF9">
    <property type="entry name" value="2-ISOPROPYLMALATE SYNTHASE 1, CHLOROPLASTIC-RELATED"/>
    <property type="match status" value="1"/>
</dbReference>
<name>A0A381SNM2_9ZZZZ</name>
<dbReference type="GO" id="GO:0003852">
    <property type="term" value="F:2-isopropylmalate synthase activity"/>
    <property type="evidence" value="ECO:0007669"/>
    <property type="project" value="UniProtKB-EC"/>
</dbReference>
<evidence type="ECO:0000256" key="6">
    <source>
        <dbReference type="ARBA" id="ARBA00022679"/>
    </source>
</evidence>
<dbReference type="CDD" id="cd07940">
    <property type="entry name" value="DRE_TIM_IPMS"/>
    <property type="match status" value="1"/>
</dbReference>
<dbReference type="FunFam" id="1.10.238.260:FF:000001">
    <property type="entry name" value="2-isopropylmalate synthase"/>
    <property type="match status" value="1"/>
</dbReference>
<dbReference type="InterPro" id="IPR013709">
    <property type="entry name" value="2-isopropylmalate_synth_dimer"/>
</dbReference>
<gene>
    <name evidence="10" type="ORF">METZ01_LOCUS56831</name>
</gene>
<dbReference type="InterPro" id="IPR005671">
    <property type="entry name" value="LeuA_bact_synth"/>
</dbReference>
<dbReference type="Pfam" id="PF22617">
    <property type="entry name" value="HCS_D2"/>
    <property type="match status" value="1"/>
</dbReference>
<dbReference type="EC" id="2.3.3.13" evidence="3"/>
<feature type="domain" description="Pyruvate carboxyltransferase" evidence="9">
    <location>
        <begin position="5"/>
        <end position="275"/>
    </location>
</feature>
<dbReference type="PROSITE" id="PS00816">
    <property type="entry name" value="AIPM_HOMOCIT_SYNTH_2"/>
    <property type="match status" value="1"/>
</dbReference>
<comment type="pathway">
    <text evidence="1">Amino-acid biosynthesis; L-leucine biosynthesis; L-leucine from 3-methyl-2-oxobutanoate: step 1/4.</text>
</comment>
<keyword evidence="7" id="KW-0479">Metal-binding</keyword>
<dbReference type="UniPathway" id="UPA00048">
    <property type="reaction ID" value="UER00070"/>
</dbReference>
<evidence type="ECO:0000313" key="10">
    <source>
        <dbReference type="EMBL" id="SVA03977.1"/>
    </source>
</evidence>
<evidence type="ECO:0000256" key="1">
    <source>
        <dbReference type="ARBA" id="ARBA00004689"/>
    </source>
</evidence>
<evidence type="ECO:0000256" key="2">
    <source>
        <dbReference type="ARBA" id="ARBA00009396"/>
    </source>
</evidence>
<dbReference type="FunFam" id="3.20.20.70:FF:000010">
    <property type="entry name" value="2-isopropylmalate synthase"/>
    <property type="match status" value="1"/>
</dbReference>
<reference evidence="10" key="1">
    <citation type="submission" date="2018-05" db="EMBL/GenBank/DDBJ databases">
        <authorList>
            <person name="Lanie J.A."/>
            <person name="Ng W.-L."/>
            <person name="Kazmierczak K.M."/>
            <person name="Andrzejewski T.M."/>
            <person name="Davidsen T.M."/>
            <person name="Wayne K.J."/>
            <person name="Tettelin H."/>
            <person name="Glass J.I."/>
            <person name="Rusch D."/>
            <person name="Podicherti R."/>
            <person name="Tsui H.-C.T."/>
            <person name="Winkler M.E."/>
        </authorList>
    </citation>
    <scope>NUCLEOTIDE SEQUENCE</scope>
</reference>
<dbReference type="SUPFAM" id="SSF110921">
    <property type="entry name" value="2-isopropylmalate synthase LeuA, allosteric (dimerisation) domain"/>
    <property type="match status" value="1"/>
</dbReference>
<comment type="similarity">
    <text evidence="2">Belongs to the alpha-IPM synthase/homocitrate synthase family. LeuA type 1 subfamily.</text>
</comment>
<dbReference type="Gene3D" id="1.10.238.260">
    <property type="match status" value="1"/>
</dbReference>
<proteinExistence type="inferred from homology"/>
<dbReference type="PANTHER" id="PTHR10277">
    <property type="entry name" value="HOMOCITRATE SYNTHASE-RELATED"/>
    <property type="match status" value="1"/>
</dbReference>
<dbReference type="NCBIfam" id="TIGR00973">
    <property type="entry name" value="leuA_bact"/>
    <property type="match status" value="1"/>
</dbReference>
<dbReference type="Pfam" id="PF08502">
    <property type="entry name" value="LeuA_dimer"/>
    <property type="match status" value="1"/>
</dbReference>
<evidence type="ECO:0000256" key="4">
    <source>
        <dbReference type="ARBA" id="ARBA00022430"/>
    </source>
</evidence>
<dbReference type="InterPro" id="IPR013785">
    <property type="entry name" value="Aldolase_TIM"/>
</dbReference>